<evidence type="ECO:0000256" key="1">
    <source>
        <dbReference type="ARBA" id="ARBA00022729"/>
    </source>
</evidence>
<keyword evidence="7" id="KW-1185">Reference proteome</keyword>
<dbReference type="HOGENOM" id="CLU_033761_2_1_1"/>
<feature type="chain" id="PRO_5002351448" description="Pectinesterase inhibitor domain-containing protein" evidence="4">
    <location>
        <begin position="26"/>
        <end position="178"/>
    </location>
</feature>
<dbReference type="SUPFAM" id="SSF101148">
    <property type="entry name" value="Plant invertase/pectin methylesterase inhibitor"/>
    <property type="match status" value="1"/>
</dbReference>
<feature type="domain" description="Pectinesterase inhibitor" evidence="5">
    <location>
        <begin position="22"/>
        <end position="173"/>
    </location>
</feature>
<dbReference type="Pfam" id="PF04043">
    <property type="entry name" value="PMEI"/>
    <property type="match status" value="1"/>
</dbReference>
<dbReference type="SMART" id="SM00856">
    <property type="entry name" value="PMEI"/>
    <property type="match status" value="1"/>
</dbReference>
<accession>A0A0D9YT79</accession>
<dbReference type="Gene3D" id="1.20.140.40">
    <property type="entry name" value="Invertase/pectin methylesterase inhibitor family protein"/>
    <property type="match status" value="1"/>
</dbReference>
<protein>
    <recommendedName>
        <fullName evidence="5">Pectinesterase inhibitor domain-containing protein</fullName>
    </recommendedName>
</protein>
<dbReference type="CDD" id="cd15795">
    <property type="entry name" value="PMEI-Pla_a_1_like"/>
    <property type="match status" value="1"/>
</dbReference>
<evidence type="ECO:0000256" key="3">
    <source>
        <dbReference type="ARBA" id="ARBA00038471"/>
    </source>
</evidence>
<dbReference type="STRING" id="40148.A0A0D9YT79"/>
<dbReference type="AlphaFoldDB" id="A0A0D9YT79"/>
<reference evidence="6" key="2">
    <citation type="submission" date="2018-05" db="EMBL/GenBank/DDBJ databases">
        <title>OgluRS3 (Oryza glumaepatula Reference Sequence Version 3).</title>
        <authorList>
            <person name="Zhang J."/>
            <person name="Kudrna D."/>
            <person name="Lee S."/>
            <person name="Talag J."/>
            <person name="Welchert J."/>
            <person name="Wing R.A."/>
        </authorList>
    </citation>
    <scope>NUCLEOTIDE SEQUENCE [LARGE SCALE GENOMIC DNA]</scope>
</reference>
<evidence type="ECO:0000256" key="4">
    <source>
        <dbReference type="SAM" id="SignalP"/>
    </source>
</evidence>
<reference evidence="6" key="1">
    <citation type="submission" date="2015-04" db="UniProtKB">
        <authorList>
            <consortium name="EnsemblPlants"/>
        </authorList>
    </citation>
    <scope>IDENTIFICATION</scope>
</reference>
<dbReference type="EnsemblPlants" id="OGLUM02G19570.1">
    <property type="protein sequence ID" value="OGLUM02G19570.1"/>
    <property type="gene ID" value="OGLUM02G19570"/>
</dbReference>
<dbReference type="PANTHER" id="PTHR35357:SF13">
    <property type="entry name" value="OS02G0537100 PROTEIN"/>
    <property type="match status" value="1"/>
</dbReference>
<evidence type="ECO:0000313" key="7">
    <source>
        <dbReference type="Proteomes" id="UP000026961"/>
    </source>
</evidence>
<evidence type="ECO:0000313" key="6">
    <source>
        <dbReference type="EnsemblPlants" id="OGLUM02G19570.1"/>
    </source>
</evidence>
<dbReference type="GO" id="GO:0004857">
    <property type="term" value="F:enzyme inhibitor activity"/>
    <property type="evidence" value="ECO:0007669"/>
    <property type="project" value="InterPro"/>
</dbReference>
<evidence type="ECO:0000256" key="2">
    <source>
        <dbReference type="ARBA" id="ARBA00023157"/>
    </source>
</evidence>
<dbReference type="InterPro" id="IPR006501">
    <property type="entry name" value="Pectinesterase_inhib_dom"/>
</dbReference>
<proteinExistence type="inferred from homology"/>
<dbReference type="InterPro" id="IPR035513">
    <property type="entry name" value="Invertase/methylesterase_inhib"/>
</dbReference>
<organism evidence="6">
    <name type="scientific">Oryza glumipatula</name>
    <dbReference type="NCBI Taxonomy" id="40148"/>
    <lineage>
        <taxon>Eukaryota</taxon>
        <taxon>Viridiplantae</taxon>
        <taxon>Streptophyta</taxon>
        <taxon>Embryophyta</taxon>
        <taxon>Tracheophyta</taxon>
        <taxon>Spermatophyta</taxon>
        <taxon>Magnoliopsida</taxon>
        <taxon>Liliopsida</taxon>
        <taxon>Poales</taxon>
        <taxon>Poaceae</taxon>
        <taxon>BOP clade</taxon>
        <taxon>Oryzoideae</taxon>
        <taxon>Oryzeae</taxon>
        <taxon>Oryzinae</taxon>
        <taxon>Oryza</taxon>
    </lineage>
</organism>
<comment type="similarity">
    <text evidence="3">Belongs to the PMEI family.</text>
</comment>
<dbReference type="Proteomes" id="UP000026961">
    <property type="component" value="Chromosome 2"/>
</dbReference>
<dbReference type="eggNOG" id="ENOG502R414">
    <property type="taxonomic scope" value="Eukaryota"/>
</dbReference>
<dbReference type="PANTHER" id="PTHR35357">
    <property type="entry name" value="OS02G0537100 PROTEIN"/>
    <property type="match status" value="1"/>
</dbReference>
<keyword evidence="2" id="KW-1015">Disulfide bond</keyword>
<dbReference type="InterPro" id="IPR034088">
    <property type="entry name" value="Pla_a_1-like"/>
</dbReference>
<name>A0A0D9YT79_9ORYZ</name>
<dbReference type="NCBIfam" id="TIGR01614">
    <property type="entry name" value="PME_inhib"/>
    <property type="match status" value="1"/>
</dbReference>
<feature type="signal peptide" evidence="4">
    <location>
        <begin position="1"/>
        <end position="25"/>
    </location>
</feature>
<keyword evidence="1 4" id="KW-0732">Signal</keyword>
<evidence type="ECO:0000259" key="5">
    <source>
        <dbReference type="SMART" id="SM00856"/>
    </source>
</evidence>
<dbReference type="Gramene" id="OGLUM02G19570.1">
    <property type="protein sequence ID" value="OGLUM02G19570.1"/>
    <property type="gene ID" value="OGLUM02G19570"/>
</dbReference>
<sequence>MRPSSPALVVIVATAILALSGAAHADVQGTCKAAAGIDSRISYKFCVSKLSNHHLSPDADTRGLALIAASLGISNAEDTVFDIKGLVAKPGTGAKAKPLLARCQELYNEMSFAFAEGYDRINARSYAAGKEKVGEAIPLARQCDNAFAKAAIPSPLVQRSWCSVQMSIICTAITNLIK</sequence>